<organism evidence="2 3">
    <name type="scientific">Mycolicibacterium pallens</name>
    <dbReference type="NCBI Taxonomy" id="370524"/>
    <lineage>
        <taxon>Bacteria</taxon>
        <taxon>Bacillati</taxon>
        <taxon>Actinomycetota</taxon>
        <taxon>Actinomycetes</taxon>
        <taxon>Mycobacteriales</taxon>
        <taxon>Mycobacteriaceae</taxon>
        <taxon>Mycolicibacterium</taxon>
    </lineage>
</organism>
<evidence type="ECO:0000313" key="3">
    <source>
        <dbReference type="Proteomes" id="UP000825367"/>
    </source>
</evidence>
<name>A0ABX8VE46_9MYCO</name>
<reference evidence="2 3" key="1">
    <citation type="submission" date="2021-07" db="EMBL/GenBank/DDBJ databases">
        <title>Whole genome sequencing of non-tuberculosis mycobacteria type-strains.</title>
        <authorList>
            <person name="Igarashi Y."/>
            <person name="Osugi A."/>
            <person name="Mitarai S."/>
        </authorList>
    </citation>
    <scope>NUCLEOTIDE SEQUENCE [LARGE SCALE GENOMIC DNA]</scope>
    <source>
        <strain evidence="2 3">JCM 16370</strain>
    </source>
</reference>
<sequence length="80" mass="8008">MRTKIVLGTPVLIAVASVMLAAPAVARPAQCTNPGPSTTICETPGHSQITTSPNPALQNPLAGWGWGGVGIGLGGIFIGF</sequence>
<evidence type="ECO:0000313" key="2">
    <source>
        <dbReference type="EMBL" id="QYL16063.1"/>
    </source>
</evidence>
<feature type="signal peptide" evidence="1">
    <location>
        <begin position="1"/>
        <end position="26"/>
    </location>
</feature>
<proteinExistence type="predicted"/>
<dbReference type="EMBL" id="CP080333">
    <property type="protein sequence ID" value="QYL16063.1"/>
    <property type="molecule type" value="Genomic_DNA"/>
</dbReference>
<keyword evidence="3" id="KW-1185">Reference proteome</keyword>
<dbReference type="Proteomes" id="UP000825367">
    <property type="component" value="Chromosome"/>
</dbReference>
<keyword evidence="1" id="KW-0732">Signal</keyword>
<evidence type="ECO:0000256" key="1">
    <source>
        <dbReference type="SAM" id="SignalP"/>
    </source>
</evidence>
<protein>
    <recommendedName>
        <fullName evidence="4">Keratin associated protein</fullName>
    </recommendedName>
</protein>
<feature type="chain" id="PRO_5046641628" description="Keratin associated protein" evidence="1">
    <location>
        <begin position="27"/>
        <end position="80"/>
    </location>
</feature>
<gene>
    <name evidence="2" type="ORF">K0O64_23935</name>
</gene>
<accession>A0ABX8VE46</accession>
<dbReference type="RefSeq" id="WP_071950328.1">
    <property type="nucleotide sequence ID" value="NZ_BAAAVX010000021.1"/>
</dbReference>
<evidence type="ECO:0008006" key="4">
    <source>
        <dbReference type="Google" id="ProtNLM"/>
    </source>
</evidence>